<dbReference type="PROSITE" id="PS50109">
    <property type="entry name" value="HIS_KIN"/>
    <property type="match status" value="1"/>
</dbReference>
<dbReference type="EMBL" id="CP014691">
    <property type="protein sequence ID" value="AQS89279.1"/>
    <property type="molecule type" value="Genomic_DNA"/>
</dbReference>
<dbReference type="CDD" id="cd00075">
    <property type="entry name" value="HATPase"/>
    <property type="match status" value="1"/>
</dbReference>
<feature type="domain" description="HAMP" evidence="17">
    <location>
        <begin position="192"/>
        <end position="244"/>
    </location>
</feature>
<dbReference type="Pfam" id="PF00672">
    <property type="entry name" value="HAMP"/>
    <property type="match status" value="1"/>
</dbReference>
<proteinExistence type="predicted"/>
<evidence type="ECO:0000256" key="2">
    <source>
        <dbReference type="ARBA" id="ARBA00004429"/>
    </source>
</evidence>
<dbReference type="InterPro" id="IPR003660">
    <property type="entry name" value="HAMP_dom"/>
</dbReference>
<evidence type="ECO:0000313" key="18">
    <source>
        <dbReference type="EMBL" id="AQS89279.1"/>
    </source>
</evidence>
<dbReference type="Pfam" id="PF00512">
    <property type="entry name" value="HisKA"/>
    <property type="match status" value="1"/>
</dbReference>
<dbReference type="GO" id="GO:0005524">
    <property type="term" value="F:ATP binding"/>
    <property type="evidence" value="ECO:0007669"/>
    <property type="project" value="UniProtKB-KW"/>
</dbReference>
<keyword evidence="7" id="KW-0808">Transferase</keyword>
<keyword evidence="5" id="KW-0997">Cell inner membrane</keyword>
<dbReference type="KEGG" id="nch:A0U93_04305"/>
<dbReference type="SMART" id="SM00388">
    <property type="entry name" value="HisKA"/>
    <property type="match status" value="1"/>
</dbReference>
<dbReference type="Pfam" id="PF02518">
    <property type="entry name" value="HATPase_c"/>
    <property type="match status" value="1"/>
</dbReference>
<keyword evidence="9" id="KW-0547">Nucleotide-binding</keyword>
<dbReference type="GO" id="GO:0005886">
    <property type="term" value="C:plasma membrane"/>
    <property type="evidence" value="ECO:0007669"/>
    <property type="project" value="UniProtKB-SubCell"/>
</dbReference>
<dbReference type="InterPro" id="IPR003661">
    <property type="entry name" value="HisK_dim/P_dom"/>
</dbReference>
<dbReference type="Gene3D" id="6.10.340.10">
    <property type="match status" value="1"/>
</dbReference>
<feature type="domain" description="Histidine kinase" evidence="16">
    <location>
        <begin position="252"/>
        <end position="456"/>
    </location>
</feature>
<evidence type="ECO:0000256" key="8">
    <source>
        <dbReference type="ARBA" id="ARBA00022692"/>
    </source>
</evidence>
<evidence type="ECO:0000256" key="14">
    <source>
        <dbReference type="ARBA" id="ARBA00023136"/>
    </source>
</evidence>
<evidence type="ECO:0000256" key="11">
    <source>
        <dbReference type="ARBA" id="ARBA00022840"/>
    </source>
</evidence>
<evidence type="ECO:0000256" key="9">
    <source>
        <dbReference type="ARBA" id="ARBA00022741"/>
    </source>
</evidence>
<feature type="transmembrane region" description="Helical" evidence="15">
    <location>
        <begin position="169"/>
        <end position="190"/>
    </location>
</feature>
<dbReference type="PANTHER" id="PTHR44936:SF5">
    <property type="entry name" value="SENSOR HISTIDINE KINASE ENVZ"/>
    <property type="match status" value="1"/>
</dbReference>
<feature type="transmembrane region" description="Helical" evidence="15">
    <location>
        <begin position="25"/>
        <end position="49"/>
    </location>
</feature>
<keyword evidence="8 15" id="KW-0812">Transmembrane</keyword>
<dbReference type="SMART" id="SM00304">
    <property type="entry name" value="HAMP"/>
    <property type="match status" value="1"/>
</dbReference>
<evidence type="ECO:0000256" key="15">
    <source>
        <dbReference type="SAM" id="Phobius"/>
    </source>
</evidence>
<dbReference type="Gene3D" id="1.10.287.130">
    <property type="match status" value="1"/>
</dbReference>
<evidence type="ECO:0000256" key="5">
    <source>
        <dbReference type="ARBA" id="ARBA00022519"/>
    </source>
</evidence>
<dbReference type="InterPro" id="IPR004358">
    <property type="entry name" value="Sig_transdc_His_kin-like_C"/>
</dbReference>
<keyword evidence="13" id="KW-0902">Two-component regulatory system</keyword>
<dbReference type="CDD" id="cd00082">
    <property type="entry name" value="HisKA"/>
    <property type="match status" value="1"/>
</dbReference>
<evidence type="ECO:0000256" key="4">
    <source>
        <dbReference type="ARBA" id="ARBA00022475"/>
    </source>
</evidence>
<dbReference type="SMART" id="SM00387">
    <property type="entry name" value="HATPase_c"/>
    <property type="match status" value="1"/>
</dbReference>
<comment type="catalytic activity">
    <reaction evidence="1">
        <text>ATP + protein L-histidine = ADP + protein N-phospho-L-histidine.</text>
        <dbReference type="EC" id="2.7.13.3"/>
    </reaction>
</comment>
<dbReference type="EC" id="2.7.13.3" evidence="3"/>
<dbReference type="InterPro" id="IPR003594">
    <property type="entry name" value="HATPase_dom"/>
</dbReference>
<sequence>MAVAHWSRWGRRGEKVVRRVLPRSFLGRSLLIVLIPLLVTQSIALELFYGNYLNVVSRRLSDGVVGELALTMDMLARHPQDSVWILARARERTQLDITLRRHAHLTGRSSVGVLGPMDEDLAHSIDLTFHVDCHIDWNADAQSVRIQIPFGDDVLEVIAPRKRLDVGPIWLFVVWAVGSSLLLFMIAGLFTRNQVRAIRRLAEAAEAFGMGRDLGPIHPEGAQEVRKAAVAFNRMQARVVRFVAQRTAVLAGVSHDLRTPLTRLRLTLAMFPTEGTLRSADLKPDIDDMVADIEEMERLIGSYLSFARGEGAEEPVATDLKVLVDEVAQAAARAGGTVINVHAEKPCIVMVRPDALRRVLTNLADNARRHGGRMAFSLKPLSRHVEITVDDDGPGIPAFQRQRVFRAYDSGEGGGLAGGNGLGLTIARDIMHAHGGTIRLRHSALGGLRVVLTLPL</sequence>
<dbReference type="PROSITE" id="PS50885">
    <property type="entry name" value="HAMP"/>
    <property type="match status" value="1"/>
</dbReference>
<gene>
    <name evidence="18" type="ORF">A0U93_04305</name>
</gene>
<evidence type="ECO:0000256" key="12">
    <source>
        <dbReference type="ARBA" id="ARBA00022989"/>
    </source>
</evidence>
<keyword evidence="14 15" id="KW-0472">Membrane</keyword>
<accession>A0A1U9KU66</accession>
<evidence type="ECO:0000313" key="19">
    <source>
        <dbReference type="Proteomes" id="UP000188604"/>
    </source>
</evidence>
<dbReference type="InterPro" id="IPR050980">
    <property type="entry name" value="2C_sensor_his_kinase"/>
</dbReference>
<dbReference type="SUPFAM" id="SSF55874">
    <property type="entry name" value="ATPase domain of HSP90 chaperone/DNA topoisomerase II/histidine kinase"/>
    <property type="match status" value="1"/>
</dbReference>
<name>A0A1U9KU66_9PROT</name>
<dbReference type="InterPro" id="IPR036097">
    <property type="entry name" value="HisK_dim/P_sf"/>
</dbReference>
<keyword evidence="11" id="KW-0067">ATP-binding</keyword>
<reference evidence="18 19" key="1">
    <citation type="submission" date="2016-03" db="EMBL/GenBank/DDBJ databases">
        <title>Acetic acid bacteria sequencing.</title>
        <authorList>
            <person name="Brandt J."/>
            <person name="Jakob F."/>
            <person name="Vogel R.F."/>
        </authorList>
    </citation>
    <scope>NUCLEOTIDE SEQUENCE [LARGE SCALE GENOMIC DNA]</scope>
    <source>
        <strain evidence="18 19">NBRC 101099</strain>
    </source>
</reference>
<organism evidence="18 19">
    <name type="scientific">Neoasaia chiangmaiensis</name>
    <dbReference type="NCBI Taxonomy" id="320497"/>
    <lineage>
        <taxon>Bacteria</taxon>
        <taxon>Pseudomonadati</taxon>
        <taxon>Pseudomonadota</taxon>
        <taxon>Alphaproteobacteria</taxon>
        <taxon>Acetobacterales</taxon>
        <taxon>Acetobacteraceae</taxon>
        <taxon>Neoasaia</taxon>
    </lineage>
</organism>
<keyword evidence="4" id="KW-1003">Cell membrane</keyword>
<evidence type="ECO:0000259" key="17">
    <source>
        <dbReference type="PROSITE" id="PS50885"/>
    </source>
</evidence>
<dbReference type="InterPro" id="IPR005467">
    <property type="entry name" value="His_kinase_dom"/>
</dbReference>
<dbReference type="GO" id="GO:0000155">
    <property type="term" value="F:phosphorelay sensor kinase activity"/>
    <property type="evidence" value="ECO:0007669"/>
    <property type="project" value="InterPro"/>
</dbReference>
<dbReference type="CDD" id="cd06225">
    <property type="entry name" value="HAMP"/>
    <property type="match status" value="1"/>
</dbReference>
<keyword evidence="19" id="KW-1185">Reference proteome</keyword>
<dbReference type="RefSeq" id="WP_147151087.1">
    <property type="nucleotide sequence ID" value="NZ_BJXS01000008.1"/>
</dbReference>
<keyword evidence="10 18" id="KW-0418">Kinase</keyword>
<dbReference type="SUPFAM" id="SSF47384">
    <property type="entry name" value="Homodimeric domain of signal transducing histidine kinase"/>
    <property type="match status" value="1"/>
</dbReference>
<evidence type="ECO:0000256" key="13">
    <source>
        <dbReference type="ARBA" id="ARBA00023012"/>
    </source>
</evidence>
<dbReference type="Proteomes" id="UP000188604">
    <property type="component" value="Chromosome"/>
</dbReference>
<evidence type="ECO:0000256" key="1">
    <source>
        <dbReference type="ARBA" id="ARBA00000085"/>
    </source>
</evidence>
<dbReference type="Gene3D" id="3.30.565.10">
    <property type="entry name" value="Histidine kinase-like ATPase, C-terminal domain"/>
    <property type="match status" value="1"/>
</dbReference>
<evidence type="ECO:0000256" key="7">
    <source>
        <dbReference type="ARBA" id="ARBA00022679"/>
    </source>
</evidence>
<evidence type="ECO:0000256" key="6">
    <source>
        <dbReference type="ARBA" id="ARBA00022553"/>
    </source>
</evidence>
<dbReference type="AlphaFoldDB" id="A0A1U9KU66"/>
<keyword evidence="12 15" id="KW-1133">Transmembrane helix</keyword>
<dbReference type="PANTHER" id="PTHR44936">
    <property type="entry name" value="SENSOR PROTEIN CREC"/>
    <property type="match status" value="1"/>
</dbReference>
<evidence type="ECO:0000259" key="16">
    <source>
        <dbReference type="PROSITE" id="PS50109"/>
    </source>
</evidence>
<dbReference type="InterPro" id="IPR036890">
    <property type="entry name" value="HATPase_C_sf"/>
</dbReference>
<evidence type="ECO:0000256" key="3">
    <source>
        <dbReference type="ARBA" id="ARBA00012438"/>
    </source>
</evidence>
<evidence type="ECO:0000256" key="10">
    <source>
        <dbReference type="ARBA" id="ARBA00022777"/>
    </source>
</evidence>
<comment type="subcellular location">
    <subcellularLocation>
        <location evidence="2">Cell inner membrane</location>
        <topology evidence="2">Multi-pass membrane protein</topology>
    </subcellularLocation>
</comment>
<dbReference type="OrthoDB" id="9804645at2"/>
<keyword evidence="6" id="KW-0597">Phosphoprotein</keyword>
<dbReference type="PRINTS" id="PR00344">
    <property type="entry name" value="BCTRLSENSOR"/>
</dbReference>
<dbReference type="STRING" id="320497.A0U93_04305"/>
<protein>
    <recommendedName>
        <fullName evidence="3">histidine kinase</fullName>
        <ecNumber evidence="3">2.7.13.3</ecNumber>
    </recommendedName>
</protein>